<dbReference type="InParanoid" id="Q8TP47"/>
<dbReference type="Pfam" id="PF01548">
    <property type="entry name" value="DEDD_Tnp_IS110"/>
    <property type="match status" value="1"/>
</dbReference>
<dbReference type="InterPro" id="IPR002525">
    <property type="entry name" value="Transp_IS110-like_N"/>
</dbReference>
<dbReference type="GO" id="GO:0004803">
    <property type="term" value="F:transposase activity"/>
    <property type="evidence" value="ECO:0007669"/>
    <property type="project" value="InterPro"/>
</dbReference>
<dbReference type="EnsemblBacteria" id="AAM05473">
    <property type="protein sequence ID" value="AAM05473"/>
    <property type="gene ID" value="MA_2072"/>
</dbReference>
<keyword evidence="3" id="KW-1185">Reference proteome</keyword>
<organism evidence="2 3">
    <name type="scientific">Methanosarcina acetivorans (strain ATCC 35395 / DSM 2834 / JCM 12185 / C2A)</name>
    <dbReference type="NCBI Taxonomy" id="188937"/>
    <lineage>
        <taxon>Archaea</taxon>
        <taxon>Methanobacteriati</taxon>
        <taxon>Methanobacteriota</taxon>
        <taxon>Stenosarchaea group</taxon>
        <taxon>Methanomicrobia</taxon>
        <taxon>Methanosarcinales</taxon>
        <taxon>Methanosarcinaceae</taxon>
        <taxon>Methanosarcina</taxon>
    </lineage>
</organism>
<proteinExistence type="predicted"/>
<protein>
    <recommendedName>
        <fullName evidence="1">Transposase IS110-like N-terminal domain-containing protein</fullName>
    </recommendedName>
</protein>
<dbReference type="InterPro" id="IPR047650">
    <property type="entry name" value="Transpos_IS110"/>
</dbReference>
<evidence type="ECO:0000313" key="3">
    <source>
        <dbReference type="Proteomes" id="UP000002487"/>
    </source>
</evidence>
<name>Q8TP47_METAC</name>
<sequence>MKAFTHKKTDKIDSEFIAQLALNNMIKPSRVFSKNQREFRSYIRLRHKLVQKRTDIKNVARAILASEMFHLNDVLTDIFGKNGIIILSEISSGKNVDQIIESLSPNVRKKSDKIREVLDREMSLSAAIRIQTCLSLIKNIDEQINILETEIFRYAYTNHNREMKILCPLQELARLVPQLSSPK</sequence>
<dbReference type="PANTHER" id="PTHR33055:SF13">
    <property type="entry name" value="TRANSPOSASE"/>
    <property type="match status" value="1"/>
</dbReference>
<dbReference type="EMBL" id="AE010299">
    <property type="protein sequence ID" value="AAM05473.1"/>
    <property type="molecule type" value="Genomic_DNA"/>
</dbReference>
<dbReference type="AlphaFoldDB" id="Q8TP47"/>
<dbReference type="PhylomeDB" id="Q8TP47"/>
<feature type="domain" description="Transposase IS110-like N-terminal" evidence="1">
    <location>
        <begin position="6"/>
        <end position="65"/>
    </location>
</feature>
<reference evidence="2 3" key="1">
    <citation type="journal article" date="2002" name="Genome Res.">
        <title>The genome of Methanosarcina acetivorans reveals extensive metabolic and physiological diversity.</title>
        <authorList>
            <person name="Galagan J.E."/>
            <person name="Nusbaum C."/>
            <person name="Roy A."/>
            <person name="Endrizzi M.G."/>
            <person name="Macdonald P."/>
            <person name="FitzHugh W."/>
            <person name="Calvo S."/>
            <person name="Engels R."/>
            <person name="Smirnov S."/>
            <person name="Atnoor D."/>
            <person name="Brown A."/>
            <person name="Allen N."/>
            <person name="Naylor J."/>
            <person name="Stange-Thomann N."/>
            <person name="DeArellano K."/>
            <person name="Johnson R."/>
            <person name="Linton L."/>
            <person name="McEwan P."/>
            <person name="McKernan K."/>
            <person name="Talamas J."/>
            <person name="Tirrell A."/>
            <person name="Ye W."/>
            <person name="Zimmer A."/>
            <person name="Barber R.D."/>
            <person name="Cann I."/>
            <person name="Graham D.E."/>
            <person name="Grahame D.A."/>
            <person name="Guss A."/>
            <person name="Hedderich R."/>
            <person name="Ingram-Smith C."/>
            <person name="Kuettner C.H."/>
            <person name="Krzycki J.A."/>
            <person name="Leigh J.A."/>
            <person name="Li W."/>
            <person name="Liu J."/>
            <person name="Mukhopadhyay B."/>
            <person name="Reeve J.N."/>
            <person name="Smith K."/>
            <person name="Springer T.A."/>
            <person name="Umayam L.A."/>
            <person name="White O."/>
            <person name="White R.H."/>
            <person name="de Macario E.C."/>
            <person name="Ferry J.G."/>
            <person name="Jarrell K.F."/>
            <person name="Jing H."/>
            <person name="Macario A.J.L."/>
            <person name="Paulsen I."/>
            <person name="Pritchett M."/>
            <person name="Sowers K.R."/>
            <person name="Swanson R.V."/>
            <person name="Zinder S.H."/>
            <person name="Lander E."/>
            <person name="Metcalf W.W."/>
            <person name="Birren B."/>
        </authorList>
    </citation>
    <scope>NUCLEOTIDE SEQUENCE [LARGE SCALE GENOMIC DNA]</scope>
    <source>
        <strain evidence="3">ATCC 35395 / DSM 2834 / JCM 12185 / C2A</strain>
    </source>
</reference>
<dbReference type="PANTHER" id="PTHR33055">
    <property type="entry name" value="TRANSPOSASE FOR INSERTION SEQUENCE ELEMENT IS1111A"/>
    <property type="match status" value="1"/>
</dbReference>
<dbReference type="GO" id="GO:0003677">
    <property type="term" value="F:DNA binding"/>
    <property type="evidence" value="ECO:0007669"/>
    <property type="project" value="InterPro"/>
</dbReference>
<evidence type="ECO:0000313" key="2">
    <source>
        <dbReference type="EMBL" id="AAM05473.1"/>
    </source>
</evidence>
<gene>
    <name evidence="2" type="ordered locus">MA_2072</name>
</gene>
<dbReference type="HOGENOM" id="CLU_1472069_0_0_2"/>
<dbReference type="Proteomes" id="UP000002487">
    <property type="component" value="Chromosome"/>
</dbReference>
<accession>Q8TP47</accession>
<dbReference type="KEGG" id="mac:MA_2072"/>
<dbReference type="GO" id="GO:0006313">
    <property type="term" value="P:DNA transposition"/>
    <property type="evidence" value="ECO:0007669"/>
    <property type="project" value="InterPro"/>
</dbReference>
<evidence type="ECO:0000259" key="1">
    <source>
        <dbReference type="Pfam" id="PF01548"/>
    </source>
</evidence>